<evidence type="ECO:0000313" key="2">
    <source>
        <dbReference type="Proteomes" id="UP001281147"/>
    </source>
</evidence>
<comment type="caution">
    <text evidence="1">The sequence shown here is derived from an EMBL/GenBank/DDBJ whole genome shotgun (WGS) entry which is preliminary data.</text>
</comment>
<keyword evidence="2" id="KW-1185">Reference proteome</keyword>
<dbReference type="Proteomes" id="UP001281147">
    <property type="component" value="Unassembled WGS sequence"/>
</dbReference>
<dbReference type="EMBL" id="JAUTXU010000176">
    <property type="protein sequence ID" value="KAK3701230.1"/>
    <property type="molecule type" value="Genomic_DNA"/>
</dbReference>
<proteinExistence type="predicted"/>
<protein>
    <submittedName>
        <fullName evidence="1">Uncharacterized protein</fullName>
    </submittedName>
</protein>
<evidence type="ECO:0000313" key="1">
    <source>
        <dbReference type="EMBL" id="KAK3701230.1"/>
    </source>
</evidence>
<gene>
    <name evidence="1" type="ORF">LTR37_015609</name>
</gene>
<accession>A0ACC3MQN2</accession>
<organism evidence="1 2">
    <name type="scientific">Vermiconidia calcicola</name>
    <dbReference type="NCBI Taxonomy" id="1690605"/>
    <lineage>
        <taxon>Eukaryota</taxon>
        <taxon>Fungi</taxon>
        <taxon>Dikarya</taxon>
        <taxon>Ascomycota</taxon>
        <taxon>Pezizomycotina</taxon>
        <taxon>Dothideomycetes</taxon>
        <taxon>Dothideomycetidae</taxon>
        <taxon>Mycosphaerellales</taxon>
        <taxon>Extremaceae</taxon>
        <taxon>Vermiconidia</taxon>
    </lineage>
</organism>
<name>A0ACC3MQN2_9PEZI</name>
<reference evidence="1" key="1">
    <citation type="submission" date="2023-07" db="EMBL/GenBank/DDBJ databases">
        <title>Black Yeasts Isolated from many extreme environments.</title>
        <authorList>
            <person name="Coleine C."/>
            <person name="Stajich J.E."/>
            <person name="Selbmann L."/>
        </authorList>
    </citation>
    <scope>NUCLEOTIDE SEQUENCE</scope>
    <source>
        <strain evidence="1">CCFEE 5714</strain>
    </source>
</reference>
<sequence>MEPCPLLELPAEVRNNIYERALHEPEGLHFHQVEGKGKLIRYEGFVDAKIPIHLRSSTSNRMSYSMALLSVCKQVRNEVKELFFALNTIEIKAEVSKSRYTPWTLTGDFSRLLRTFFQRLGATNVALIPRFVLQIGSCNASQAKNAPTISRQYWDLARTVTEKLGPITTLRTDSIYVAAGFKFFYSMSAWHRGDDVCPKERTIQHYPCMNVNFALPPTDTMTSIIKASRAFAEKIRFLESHRGHYCVERSDPAPMEDVMPLPLPKNGVVGTITDTRVRRSKGHYKIKYNAAAPTKSAKSAPTKSGRMAQAPQQPVSKMLSQATSPPTTPATTSQAAKRLWSDAFSAAVAGAPKAKVQASKKIDSDQNTFASLERRTLDDTTEEEDFFETMATPSMTLRRPQSSFQQTTSAPKPTTGPPPSTGKSRLPWATNAAVLIPSGPARGTSSRNPILLE</sequence>